<protein>
    <submittedName>
        <fullName evidence="1">Uncharacterized protein</fullName>
    </submittedName>
</protein>
<organism evidence="1">
    <name type="scientific">Rhipicephalus appendiculatus</name>
    <name type="common">Brown ear tick</name>
    <dbReference type="NCBI Taxonomy" id="34631"/>
    <lineage>
        <taxon>Eukaryota</taxon>
        <taxon>Metazoa</taxon>
        <taxon>Ecdysozoa</taxon>
        <taxon>Arthropoda</taxon>
        <taxon>Chelicerata</taxon>
        <taxon>Arachnida</taxon>
        <taxon>Acari</taxon>
        <taxon>Parasitiformes</taxon>
        <taxon>Ixodida</taxon>
        <taxon>Ixodoidea</taxon>
        <taxon>Ixodidae</taxon>
        <taxon>Rhipicephalinae</taxon>
        <taxon>Rhipicephalus</taxon>
        <taxon>Rhipicephalus</taxon>
    </lineage>
</organism>
<name>A0A131YBT1_RHIAP</name>
<accession>A0A131YBT1</accession>
<reference evidence="1" key="1">
    <citation type="journal article" date="2016" name="Ticks Tick Borne Dis.">
        <title>De novo assembly and annotation of the salivary gland transcriptome of Rhipicephalus appendiculatus male and female ticks during blood feeding.</title>
        <authorList>
            <person name="de Castro M.H."/>
            <person name="de Klerk D."/>
            <person name="Pienaar R."/>
            <person name="Latif A.A."/>
            <person name="Rees D.J."/>
            <person name="Mans B.J."/>
        </authorList>
    </citation>
    <scope>NUCLEOTIDE SEQUENCE</scope>
    <source>
        <tissue evidence="1">Salivary glands</tissue>
    </source>
</reference>
<sequence length="84" mass="9395">MPSGEATIFNNFLYLQSVLTDAPVIKTRELEDTRKMSGQRSTYNVTSMEVVIGLRSSCYTFAREKRAGMIMQVIPKITVAVCPC</sequence>
<dbReference type="EMBL" id="GEDV01012657">
    <property type="protein sequence ID" value="JAP75900.1"/>
    <property type="molecule type" value="Transcribed_RNA"/>
</dbReference>
<evidence type="ECO:0000313" key="1">
    <source>
        <dbReference type="EMBL" id="JAP75900.1"/>
    </source>
</evidence>
<dbReference type="AlphaFoldDB" id="A0A131YBT1"/>
<proteinExistence type="predicted"/>